<dbReference type="PANTHER" id="PTHR37331">
    <property type="entry name" value="YALI0F11671P"/>
    <property type="match status" value="1"/>
</dbReference>
<sequence>MFIRCMIRPEVFRQSHRSTLSGCLRGISTLPNNPHIYYFPDPSNPSRYTLSYLPTEPPVYSLCIGQTSTIPPTDDPTSFTTNPKFLSILQSVIAANATSDPIVQAASAAYASQAGSSLGSGGFLFPSNHPSSQQTSYSSATRRSRAPGIGTAHSDSPGKHAPTGSGAGPTASQGGMGSGGRGGYVHVSDLRRPPDFGRIADPEDIFGSVEVDSTGSFVGERGGYQESGTYRAVTREGILGLSDFLRGKLVERLKELEGKERS</sequence>
<feature type="compositionally biased region" description="Gly residues" evidence="1">
    <location>
        <begin position="174"/>
        <end position="183"/>
    </location>
</feature>
<proteinExistence type="predicted"/>
<reference evidence="2" key="1">
    <citation type="journal article" date="2020" name="Stud. Mycol.">
        <title>101 Dothideomycetes genomes: a test case for predicting lifestyles and emergence of pathogens.</title>
        <authorList>
            <person name="Haridas S."/>
            <person name="Albert R."/>
            <person name="Binder M."/>
            <person name="Bloem J."/>
            <person name="Labutti K."/>
            <person name="Salamov A."/>
            <person name="Andreopoulos B."/>
            <person name="Baker S."/>
            <person name="Barry K."/>
            <person name="Bills G."/>
            <person name="Bluhm B."/>
            <person name="Cannon C."/>
            <person name="Castanera R."/>
            <person name="Culley D."/>
            <person name="Daum C."/>
            <person name="Ezra D."/>
            <person name="Gonzalez J."/>
            <person name="Henrissat B."/>
            <person name="Kuo A."/>
            <person name="Liang C."/>
            <person name="Lipzen A."/>
            <person name="Lutzoni F."/>
            <person name="Magnuson J."/>
            <person name="Mondo S."/>
            <person name="Nolan M."/>
            <person name="Ohm R."/>
            <person name="Pangilinan J."/>
            <person name="Park H.-J."/>
            <person name="Ramirez L."/>
            <person name="Alfaro M."/>
            <person name="Sun H."/>
            <person name="Tritt A."/>
            <person name="Yoshinaga Y."/>
            <person name="Zwiers L.-H."/>
            <person name="Turgeon B."/>
            <person name="Goodwin S."/>
            <person name="Spatafora J."/>
            <person name="Crous P."/>
            <person name="Grigoriev I."/>
        </authorList>
    </citation>
    <scope>NUCLEOTIDE SEQUENCE</scope>
    <source>
        <strain evidence="2">CBS 130266</strain>
    </source>
</reference>
<accession>A0A9P4NLG6</accession>
<feature type="compositionally biased region" description="Low complexity" evidence="1">
    <location>
        <begin position="131"/>
        <end position="141"/>
    </location>
</feature>
<organism evidence="2 3">
    <name type="scientific">Tothia fuscella</name>
    <dbReference type="NCBI Taxonomy" id="1048955"/>
    <lineage>
        <taxon>Eukaryota</taxon>
        <taxon>Fungi</taxon>
        <taxon>Dikarya</taxon>
        <taxon>Ascomycota</taxon>
        <taxon>Pezizomycotina</taxon>
        <taxon>Dothideomycetes</taxon>
        <taxon>Pleosporomycetidae</taxon>
        <taxon>Venturiales</taxon>
        <taxon>Cylindrosympodiaceae</taxon>
        <taxon>Tothia</taxon>
    </lineage>
</organism>
<comment type="caution">
    <text evidence="2">The sequence shown here is derived from an EMBL/GenBank/DDBJ whole genome shotgun (WGS) entry which is preliminary data.</text>
</comment>
<name>A0A9P4NLG6_9PEZI</name>
<protein>
    <submittedName>
        <fullName evidence="2">Uncharacterized protein</fullName>
    </submittedName>
</protein>
<feature type="region of interest" description="Disordered" evidence="1">
    <location>
        <begin position="124"/>
        <end position="187"/>
    </location>
</feature>
<dbReference type="PANTHER" id="PTHR37331:SF1">
    <property type="entry name" value="YALI0F11671P"/>
    <property type="match status" value="1"/>
</dbReference>
<dbReference type="AlphaFoldDB" id="A0A9P4NLG6"/>
<evidence type="ECO:0000256" key="1">
    <source>
        <dbReference type="SAM" id="MobiDB-lite"/>
    </source>
</evidence>
<dbReference type="OrthoDB" id="5397701at2759"/>
<dbReference type="EMBL" id="MU007061">
    <property type="protein sequence ID" value="KAF2427229.1"/>
    <property type="molecule type" value="Genomic_DNA"/>
</dbReference>
<dbReference type="Proteomes" id="UP000800235">
    <property type="component" value="Unassembled WGS sequence"/>
</dbReference>
<gene>
    <name evidence="2" type="ORF">EJ08DRAFT_699677</name>
</gene>
<evidence type="ECO:0000313" key="3">
    <source>
        <dbReference type="Proteomes" id="UP000800235"/>
    </source>
</evidence>
<evidence type="ECO:0000313" key="2">
    <source>
        <dbReference type="EMBL" id="KAF2427229.1"/>
    </source>
</evidence>
<keyword evidence="3" id="KW-1185">Reference proteome</keyword>